<organism evidence="1 2">
    <name type="scientific">Castellaniella hirudinis</name>
    <dbReference type="NCBI Taxonomy" id="1144617"/>
    <lineage>
        <taxon>Bacteria</taxon>
        <taxon>Pseudomonadati</taxon>
        <taxon>Pseudomonadota</taxon>
        <taxon>Betaproteobacteria</taxon>
        <taxon>Burkholderiales</taxon>
        <taxon>Alcaligenaceae</taxon>
        <taxon>Castellaniella</taxon>
    </lineage>
</organism>
<gene>
    <name evidence="1" type="ORF">ACFO0J_16745</name>
</gene>
<dbReference type="RefSeq" id="WP_376814230.1">
    <property type="nucleotide sequence ID" value="NZ_JBHSDY010000011.1"/>
</dbReference>
<proteinExistence type="predicted"/>
<dbReference type="Pfam" id="PF12059">
    <property type="entry name" value="DUF3540"/>
    <property type="match status" value="1"/>
</dbReference>
<dbReference type="EMBL" id="JBHSDY010000011">
    <property type="protein sequence ID" value="MFC4299693.1"/>
    <property type="molecule type" value="Genomic_DNA"/>
</dbReference>
<accession>A0ABV8S2L0</accession>
<dbReference type="InterPro" id="IPR021927">
    <property type="entry name" value="DUF3540"/>
</dbReference>
<evidence type="ECO:0000313" key="1">
    <source>
        <dbReference type="EMBL" id="MFC4299693.1"/>
    </source>
</evidence>
<protein>
    <submittedName>
        <fullName evidence="1">DUF3540 domain-containing protein</fullName>
    </submittedName>
</protein>
<name>A0ABV8S2L0_9BURK</name>
<dbReference type="Proteomes" id="UP001595756">
    <property type="component" value="Unassembled WGS sequence"/>
</dbReference>
<sequence length="219" mass="23931">MAANVHSLRPVRHATETRTFSTRVSDVRDGVFLLEDPACPQARQAYSCLIEPRAGDTVLLSHDPAQDNGHILAILERPGPQDSSLNLPGGGHIHSRDGEVCWQTKSLQLAGRETLSLQTGHLDVAAVSANTTVKHWQGWFDTLEARAVRIEYAAKTLSSKVGRLLSRALESFRSVDGLDETRAGRSRTTVRDDHRLKAGHITAQAKGFVKIDGQKIDLG</sequence>
<comment type="caution">
    <text evidence="1">The sequence shown here is derived from an EMBL/GenBank/DDBJ whole genome shotgun (WGS) entry which is preliminary data.</text>
</comment>
<reference evidence="2" key="1">
    <citation type="journal article" date="2019" name="Int. J. Syst. Evol. Microbiol.">
        <title>The Global Catalogue of Microorganisms (GCM) 10K type strain sequencing project: providing services to taxonomists for standard genome sequencing and annotation.</title>
        <authorList>
            <consortium name="The Broad Institute Genomics Platform"/>
            <consortium name="The Broad Institute Genome Sequencing Center for Infectious Disease"/>
            <person name="Wu L."/>
            <person name="Ma J."/>
        </authorList>
    </citation>
    <scope>NUCLEOTIDE SEQUENCE [LARGE SCALE GENOMIC DNA]</scope>
    <source>
        <strain evidence="2">CGMCC 1.19029</strain>
    </source>
</reference>
<evidence type="ECO:0000313" key="2">
    <source>
        <dbReference type="Proteomes" id="UP001595756"/>
    </source>
</evidence>
<keyword evidence="2" id="KW-1185">Reference proteome</keyword>